<dbReference type="CDD" id="cd19097">
    <property type="entry name" value="AKR_unchar"/>
    <property type="match status" value="1"/>
</dbReference>
<dbReference type="SUPFAM" id="SSF51430">
    <property type="entry name" value="NAD(P)-linked oxidoreductase"/>
    <property type="match status" value="1"/>
</dbReference>
<dbReference type="InterPro" id="IPR036812">
    <property type="entry name" value="NAD(P)_OxRdtase_dom_sf"/>
</dbReference>
<accession>A0ABU9C080</accession>
<dbReference type="Gene3D" id="3.90.550.10">
    <property type="entry name" value="Spore Coat Polysaccharide Biosynthesis Protein SpsA, Chain A"/>
    <property type="match status" value="1"/>
</dbReference>
<dbReference type="PANTHER" id="PTHR43312:SF1">
    <property type="entry name" value="NADP-DEPENDENT OXIDOREDUCTASE DOMAIN-CONTAINING PROTEIN"/>
    <property type="match status" value="1"/>
</dbReference>
<evidence type="ECO:0000313" key="2">
    <source>
        <dbReference type="EMBL" id="MEK8045021.1"/>
    </source>
</evidence>
<dbReference type="EMBL" id="JBBUTI010000001">
    <property type="protein sequence ID" value="MEK8045021.1"/>
    <property type="molecule type" value="Genomic_DNA"/>
</dbReference>
<dbReference type="InterPro" id="IPR053135">
    <property type="entry name" value="AKR2_Oxidoreductase"/>
</dbReference>
<feature type="domain" description="NADP-dependent oxidoreductase" evidence="1">
    <location>
        <begin position="250"/>
        <end position="525"/>
    </location>
</feature>
<comment type="caution">
    <text evidence="2">The sequence shown here is derived from an EMBL/GenBank/DDBJ whole genome shotgun (WGS) entry which is preliminary data.</text>
</comment>
<organism evidence="2 3">
    <name type="scientific">Ideonella margarita</name>
    <dbReference type="NCBI Taxonomy" id="2984191"/>
    <lineage>
        <taxon>Bacteria</taxon>
        <taxon>Pseudomonadati</taxon>
        <taxon>Pseudomonadota</taxon>
        <taxon>Betaproteobacteria</taxon>
        <taxon>Burkholderiales</taxon>
        <taxon>Sphaerotilaceae</taxon>
        <taxon>Ideonella</taxon>
    </lineage>
</organism>
<dbReference type="Gene3D" id="3.20.20.100">
    <property type="entry name" value="NADP-dependent oxidoreductase domain"/>
    <property type="match status" value="1"/>
</dbReference>
<evidence type="ECO:0000313" key="3">
    <source>
        <dbReference type="Proteomes" id="UP001379945"/>
    </source>
</evidence>
<reference evidence="2 3" key="1">
    <citation type="submission" date="2024-04" db="EMBL/GenBank/DDBJ databases">
        <title>Novel species of the genus Ideonella isolated from streams.</title>
        <authorList>
            <person name="Lu H."/>
        </authorList>
    </citation>
    <scope>NUCLEOTIDE SEQUENCE [LARGE SCALE GENOMIC DNA]</scope>
    <source>
        <strain evidence="2 3">LYT19W</strain>
    </source>
</reference>
<dbReference type="InterPro" id="IPR029044">
    <property type="entry name" value="Nucleotide-diphossugar_trans"/>
</dbReference>
<gene>
    <name evidence="2" type="ORF">AACH00_01525</name>
</gene>
<protein>
    <submittedName>
        <fullName evidence="2">Aldo/keto reductase</fullName>
    </submittedName>
</protein>
<dbReference type="Pfam" id="PF00248">
    <property type="entry name" value="Aldo_ket_red"/>
    <property type="match status" value="1"/>
</dbReference>
<dbReference type="RefSeq" id="WP_341397173.1">
    <property type="nucleotide sequence ID" value="NZ_JBBUTI010000001.1"/>
</dbReference>
<dbReference type="InterPro" id="IPR003329">
    <property type="entry name" value="Cytidylyl_trans"/>
</dbReference>
<name>A0ABU9C080_9BURK</name>
<dbReference type="Proteomes" id="UP001379945">
    <property type="component" value="Unassembled WGS sequence"/>
</dbReference>
<dbReference type="PANTHER" id="PTHR43312">
    <property type="entry name" value="D-THREO-ALDOSE 1-DEHYDROGENASE"/>
    <property type="match status" value="1"/>
</dbReference>
<dbReference type="Pfam" id="PF02348">
    <property type="entry name" value="CTP_transf_3"/>
    <property type="match status" value="1"/>
</dbReference>
<sequence length="553" mass="60239">MTRRIQLVLQARTGSSRLPGKALLPLAGQPAVLLAARRATRGGLPLIVATSDEAADDLLAETVKAAGIVVHRGALQDVLGRFEGAVAHLNADDVVVRLTGDNVLPDHDFLVALLTMFDSEGVDYLGTHSPWDGLAYGLSAEIFSVGVLRAAARHADSRFDREHVTPWIRRHAKTVPVQWPHAEPAWARLRCTMDSFADYQALVEAFHGVDDPVAVAWPQILDRLAAVSPGRFSARIPCKVDPHGKLQSILTLGGAQFGLDYGIANEAGRPDDLELGRLLRMAADAGISAIDTARAYGDSEQRLGHWLTGRHEDRLRVITKLDPLDALPQDAHPGHVQAAVDASVLASLRALKRDELDTLLLHRAEHRTAWKGMAWQRLIYWRRQGVIGRLGVSVAAPQEAMDALADPEVTVLQCPVNLLDQRWRQPAWLEAIAARPDVVVFARSALLQGLLVLPASRWPEVPGVDASVLLDCLDRSVTALKRRDRLDLALAYVRGLPWVHSVVVGVDQVSQLAEQLALAQLSPLDAGARELVTAELPFLPLGLLDPSKWNRAP</sequence>
<keyword evidence="3" id="KW-1185">Reference proteome</keyword>
<dbReference type="SUPFAM" id="SSF53448">
    <property type="entry name" value="Nucleotide-diphospho-sugar transferases"/>
    <property type="match status" value="1"/>
</dbReference>
<evidence type="ECO:0000259" key="1">
    <source>
        <dbReference type="Pfam" id="PF00248"/>
    </source>
</evidence>
<proteinExistence type="predicted"/>
<dbReference type="InterPro" id="IPR023210">
    <property type="entry name" value="NADP_OxRdtase_dom"/>
</dbReference>